<gene>
    <name evidence="2" type="ORF">CVT24_004911</name>
</gene>
<evidence type="ECO:0000313" key="3">
    <source>
        <dbReference type="Proteomes" id="UP000284842"/>
    </source>
</evidence>
<sequence>MSSILNSYANLSLNDSSNNFLTYSTDNPFLSSHNSSTSFNALNSESLVGNGSGVARAMTNPNRFDKRRRDRRHYRRARRTSSQVILANTDFVTPAAAPPPPPPPSVNTSVVPASNDGTGDNGNIRQTNPSGPMSTQDLRLSLYGLVSPLHITVRPVDLITLHYPRGRTGKAIKRAITDSMWLALQRLYSVIVQAANAYVDRCPVMDPFNAPVITEAPNDLFLRLGVARPDILDKIDPTLDNPLQFTYPTPASAIASWTFYQRLALDTMEWISIAYALSFNTHPSLAGVAEILRIENEFSNVTEVNPQAMVLHPTASSYAQAHAEYNPYAGSIVLDATV</sequence>
<keyword evidence="3" id="KW-1185">Reference proteome</keyword>
<protein>
    <submittedName>
        <fullName evidence="2">Uncharacterized protein</fullName>
    </submittedName>
</protein>
<dbReference type="InParanoid" id="A0A409WG72"/>
<feature type="compositionally biased region" description="Low complexity" evidence="1">
    <location>
        <begin position="106"/>
        <end position="115"/>
    </location>
</feature>
<dbReference type="AlphaFoldDB" id="A0A409WG72"/>
<organism evidence="2 3">
    <name type="scientific">Panaeolus cyanescens</name>
    <dbReference type="NCBI Taxonomy" id="181874"/>
    <lineage>
        <taxon>Eukaryota</taxon>
        <taxon>Fungi</taxon>
        <taxon>Dikarya</taxon>
        <taxon>Basidiomycota</taxon>
        <taxon>Agaricomycotina</taxon>
        <taxon>Agaricomycetes</taxon>
        <taxon>Agaricomycetidae</taxon>
        <taxon>Agaricales</taxon>
        <taxon>Agaricineae</taxon>
        <taxon>Galeropsidaceae</taxon>
        <taxon>Panaeolus</taxon>
    </lineage>
</organism>
<evidence type="ECO:0000313" key="2">
    <source>
        <dbReference type="EMBL" id="PPQ77493.1"/>
    </source>
</evidence>
<evidence type="ECO:0000256" key="1">
    <source>
        <dbReference type="SAM" id="MobiDB-lite"/>
    </source>
</evidence>
<name>A0A409WG72_9AGAR</name>
<proteinExistence type="predicted"/>
<feature type="region of interest" description="Disordered" evidence="1">
    <location>
        <begin position="93"/>
        <end position="133"/>
    </location>
</feature>
<feature type="compositionally biased region" description="Polar residues" evidence="1">
    <location>
        <begin position="116"/>
        <end position="133"/>
    </location>
</feature>
<feature type="compositionally biased region" description="Pro residues" evidence="1">
    <location>
        <begin position="96"/>
        <end position="105"/>
    </location>
</feature>
<reference evidence="2 3" key="1">
    <citation type="journal article" date="2018" name="Evol. Lett.">
        <title>Horizontal gene cluster transfer increased hallucinogenic mushroom diversity.</title>
        <authorList>
            <person name="Reynolds H.T."/>
            <person name="Vijayakumar V."/>
            <person name="Gluck-Thaler E."/>
            <person name="Korotkin H.B."/>
            <person name="Matheny P.B."/>
            <person name="Slot J.C."/>
        </authorList>
    </citation>
    <scope>NUCLEOTIDE SEQUENCE [LARGE SCALE GENOMIC DNA]</scope>
    <source>
        <strain evidence="2 3">2629</strain>
    </source>
</reference>
<accession>A0A409WG72</accession>
<comment type="caution">
    <text evidence="2">The sequence shown here is derived from an EMBL/GenBank/DDBJ whole genome shotgun (WGS) entry which is preliminary data.</text>
</comment>
<dbReference type="EMBL" id="NHTK01005495">
    <property type="protein sequence ID" value="PPQ77493.1"/>
    <property type="molecule type" value="Genomic_DNA"/>
</dbReference>
<dbReference type="Proteomes" id="UP000284842">
    <property type="component" value="Unassembled WGS sequence"/>
</dbReference>